<keyword evidence="5" id="KW-1185">Reference proteome</keyword>
<proteinExistence type="predicted"/>
<dbReference type="GO" id="GO:0016787">
    <property type="term" value="F:hydrolase activity"/>
    <property type="evidence" value="ECO:0007669"/>
    <property type="project" value="UniProtKB-KW"/>
</dbReference>
<evidence type="ECO:0000259" key="2">
    <source>
        <dbReference type="SMART" id="SM00849"/>
    </source>
</evidence>
<evidence type="ECO:0000256" key="1">
    <source>
        <dbReference type="ARBA" id="ARBA00022801"/>
    </source>
</evidence>
<dbReference type="Pfam" id="PF10996">
    <property type="entry name" value="Beta-Casp"/>
    <property type="match status" value="1"/>
</dbReference>
<gene>
    <name evidence="4" type="ORF">FCL40_17825</name>
</gene>
<dbReference type="SMART" id="SM01027">
    <property type="entry name" value="Beta-Casp"/>
    <property type="match status" value="1"/>
</dbReference>
<dbReference type="OrthoDB" id="9803916at2"/>
<dbReference type="PANTHER" id="PTHR11203">
    <property type="entry name" value="CLEAVAGE AND POLYADENYLATION SPECIFICITY FACTOR FAMILY MEMBER"/>
    <property type="match status" value="1"/>
</dbReference>
<dbReference type="CDD" id="cd16295">
    <property type="entry name" value="TTHA0252-CPSF-like_MBL-fold"/>
    <property type="match status" value="1"/>
</dbReference>
<sequence>MKLLHHGAASGVTGSCHQLWLDSHHSILVDCGLFQGEDLARRQPPNLEIEFSLAGVEALIVTHCHIDHIGRIPYLLAAGFTGPIFCSKASAQLMPLILEDAVKLGFTRDRRLVDRFLALIQQRLKPLPYHRWHAIPENAPGMVRLRPAGHILGSAVVEIAMDRHRRVAFSGDLGCYDTPLLPDPDPPKRADLLVLEATYGNRNHEHRDKRNRRLRAILESTLADGGTTLIPAFSIGRTQELLYELEELLFQMLGEGALSKVPIVVDSPLAARITRSYRRLQTLWDSEAKERLRRGRHPLDFEQLITIEDHYQHQALVNRLQHSGEPAIVLAASGMCSGGRIVNYLKALAGDPRTDILFVGYQAPGTAGHKLQQLSRPGRVMIDNEPIQVNAQIHSLSGFSAHADQPDLVRFVSGMTLPPTTIRLVHGTPMAQKGLATRLKRAIPGVKVELAALIRHGSRQNAPA</sequence>
<evidence type="ECO:0000313" key="5">
    <source>
        <dbReference type="Proteomes" id="UP000305674"/>
    </source>
</evidence>
<dbReference type="Gene3D" id="3.60.15.10">
    <property type="entry name" value="Ribonuclease Z/Hydroxyacylglutathione hydrolase-like"/>
    <property type="match status" value="1"/>
</dbReference>
<feature type="domain" description="Metallo-beta-lactamase" evidence="2">
    <location>
        <begin position="13"/>
        <end position="226"/>
    </location>
</feature>
<evidence type="ECO:0000259" key="3">
    <source>
        <dbReference type="SMART" id="SM01027"/>
    </source>
</evidence>
<feature type="domain" description="Beta-Casp" evidence="3">
    <location>
        <begin position="238"/>
        <end position="371"/>
    </location>
</feature>
<dbReference type="EMBL" id="SWCI01000021">
    <property type="protein sequence ID" value="TKB46478.1"/>
    <property type="molecule type" value="Genomic_DNA"/>
</dbReference>
<dbReference type="InterPro" id="IPR011108">
    <property type="entry name" value="RMMBL"/>
</dbReference>
<reference evidence="4 5" key="1">
    <citation type="submission" date="2019-04" db="EMBL/GenBank/DDBJ databases">
        <authorList>
            <person name="Hwang J.C."/>
        </authorList>
    </citation>
    <scope>NUCLEOTIDE SEQUENCE [LARGE SCALE GENOMIC DNA]</scope>
    <source>
        <strain evidence="4 5">IMCC35001</strain>
    </source>
</reference>
<dbReference type="SUPFAM" id="SSF56281">
    <property type="entry name" value="Metallo-hydrolase/oxidoreductase"/>
    <property type="match status" value="1"/>
</dbReference>
<comment type="caution">
    <text evidence="4">The sequence shown here is derived from an EMBL/GenBank/DDBJ whole genome shotgun (WGS) entry which is preliminary data.</text>
</comment>
<dbReference type="Pfam" id="PF00753">
    <property type="entry name" value="Lactamase_B"/>
    <property type="match status" value="1"/>
</dbReference>
<keyword evidence="1 4" id="KW-0378">Hydrolase</keyword>
<dbReference type="PROSITE" id="PS51257">
    <property type="entry name" value="PROKAR_LIPOPROTEIN"/>
    <property type="match status" value="1"/>
</dbReference>
<dbReference type="AlphaFoldDB" id="A0A4U1B919"/>
<dbReference type="GO" id="GO:0004521">
    <property type="term" value="F:RNA endonuclease activity"/>
    <property type="evidence" value="ECO:0007669"/>
    <property type="project" value="TreeGrafter"/>
</dbReference>
<dbReference type="InterPro" id="IPR022712">
    <property type="entry name" value="Beta_Casp"/>
</dbReference>
<accession>A0A4U1B919</accession>
<evidence type="ECO:0000313" key="4">
    <source>
        <dbReference type="EMBL" id="TKB46478.1"/>
    </source>
</evidence>
<dbReference type="SMART" id="SM00849">
    <property type="entry name" value="Lactamase_B"/>
    <property type="match status" value="1"/>
</dbReference>
<dbReference type="Pfam" id="PF07521">
    <property type="entry name" value="RMMBL"/>
    <property type="match status" value="1"/>
</dbReference>
<dbReference type="InterPro" id="IPR050698">
    <property type="entry name" value="MBL"/>
</dbReference>
<name>A0A4U1B919_9GAMM</name>
<dbReference type="Gene3D" id="3.40.50.10890">
    <property type="match status" value="1"/>
</dbReference>
<protein>
    <submittedName>
        <fullName evidence="4">MBL fold metallo-hydrolase</fullName>
    </submittedName>
</protein>
<dbReference type="InterPro" id="IPR001279">
    <property type="entry name" value="Metallo-B-lactamas"/>
</dbReference>
<dbReference type="InterPro" id="IPR036866">
    <property type="entry name" value="RibonucZ/Hydroxyglut_hydro"/>
</dbReference>
<organism evidence="4 5">
    <name type="scientific">Ferrimonas sediminicola</name>
    <dbReference type="NCBI Taxonomy" id="2569538"/>
    <lineage>
        <taxon>Bacteria</taxon>
        <taxon>Pseudomonadati</taxon>
        <taxon>Pseudomonadota</taxon>
        <taxon>Gammaproteobacteria</taxon>
        <taxon>Alteromonadales</taxon>
        <taxon>Ferrimonadaceae</taxon>
        <taxon>Ferrimonas</taxon>
    </lineage>
</organism>
<dbReference type="Proteomes" id="UP000305674">
    <property type="component" value="Unassembled WGS sequence"/>
</dbReference>
<dbReference type="PANTHER" id="PTHR11203:SF37">
    <property type="entry name" value="INTEGRATOR COMPLEX SUBUNIT 11"/>
    <property type="match status" value="1"/>
</dbReference>